<evidence type="ECO:0000313" key="1">
    <source>
        <dbReference type="EMBL" id="KAK3777653.1"/>
    </source>
</evidence>
<protein>
    <submittedName>
        <fullName evidence="1">Uncharacterized protein</fullName>
    </submittedName>
</protein>
<sequence>MQRISFSVLEYTASGYTTRVVKASHTLGVEGNCAVFASGNQDLDTPDSSNGCQLNANDLWNAWLYNFKLLSVS</sequence>
<gene>
    <name evidence="1" type="ORF">RRG08_021764</name>
</gene>
<reference evidence="1" key="1">
    <citation type="journal article" date="2023" name="G3 (Bethesda)">
        <title>A reference genome for the long-term kleptoplast-retaining sea slug Elysia crispata morphotype clarki.</title>
        <authorList>
            <person name="Eastman K.E."/>
            <person name="Pendleton A.L."/>
            <person name="Shaikh M.A."/>
            <person name="Suttiyut T."/>
            <person name="Ogas R."/>
            <person name="Tomko P."/>
            <person name="Gavelis G."/>
            <person name="Widhalm J.R."/>
            <person name="Wisecaver J.H."/>
        </authorList>
    </citation>
    <scope>NUCLEOTIDE SEQUENCE</scope>
    <source>
        <strain evidence="1">ECLA1</strain>
    </source>
</reference>
<evidence type="ECO:0000313" key="2">
    <source>
        <dbReference type="Proteomes" id="UP001283361"/>
    </source>
</evidence>
<organism evidence="1 2">
    <name type="scientific">Elysia crispata</name>
    <name type="common">lettuce slug</name>
    <dbReference type="NCBI Taxonomy" id="231223"/>
    <lineage>
        <taxon>Eukaryota</taxon>
        <taxon>Metazoa</taxon>
        <taxon>Spiralia</taxon>
        <taxon>Lophotrochozoa</taxon>
        <taxon>Mollusca</taxon>
        <taxon>Gastropoda</taxon>
        <taxon>Heterobranchia</taxon>
        <taxon>Euthyneura</taxon>
        <taxon>Panpulmonata</taxon>
        <taxon>Sacoglossa</taxon>
        <taxon>Placobranchoidea</taxon>
        <taxon>Plakobranchidae</taxon>
        <taxon>Elysia</taxon>
    </lineage>
</organism>
<proteinExistence type="predicted"/>
<dbReference type="AlphaFoldDB" id="A0AAE0ZXR6"/>
<accession>A0AAE0ZXR6</accession>
<name>A0AAE0ZXR6_9GAST</name>
<dbReference type="Proteomes" id="UP001283361">
    <property type="component" value="Unassembled WGS sequence"/>
</dbReference>
<keyword evidence="2" id="KW-1185">Reference proteome</keyword>
<dbReference type="EMBL" id="JAWDGP010003066">
    <property type="protein sequence ID" value="KAK3777653.1"/>
    <property type="molecule type" value="Genomic_DNA"/>
</dbReference>
<comment type="caution">
    <text evidence="1">The sequence shown here is derived from an EMBL/GenBank/DDBJ whole genome shotgun (WGS) entry which is preliminary data.</text>
</comment>